<accession>S4PVR8</accession>
<organism evidence="1">
    <name type="scientific">Pararge aegeria</name>
    <name type="common">speckled wood butterfly</name>
    <dbReference type="NCBI Taxonomy" id="116150"/>
    <lineage>
        <taxon>Eukaryota</taxon>
        <taxon>Metazoa</taxon>
        <taxon>Ecdysozoa</taxon>
        <taxon>Arthropoda</taxon>
        <taxon>Hexapoda</taxon>
        <taxon>Insecta</taxon>
        <taxon>Pterygota</taxon>
        <taxon>Neoptera</taxon>
        <taxon>Endopterygota</taxon>
        <taxon>Lepidoptera</taxon>
        <taxon>Glossata</taxon>
        <taxon>Ditrysia</taxon>
        <taxon>Papilionoidea</taxon>
        <taxon>Nymphalidae</taxon>
        <taxon>Satyrinae</taxon>
        <taxon>Satyrini</taxon>
        <taxon>Parargina</taxon>
        <taxon>Pararge</taxon>
    </lineage>
</organism>
<dbReference type="AlphaFoldDB" id="S4PVR8"/>
<dbReference type="EMBL" id="GAIX01008063">
    <property type="protein sequence ID" value="JAA84497.1"/>
    <property type="molecule type" value="Transcribed_RNA"/>
</dbReference>
<name>S4PVR8_9NEOP</name>
<reference evidence="1" key="2">
    <citation type="submission" date="2013-05" db="EMBL/GenBank/DDBJ databases">
        <authorList>
            <person name="Carter J.-M."/>
            <person name="Baker S.C."/>
            <person name="Pink R."/>
            <person name="Carter D.R.F."/>
            <person name="Collins A."/>
            <person name="Tomlin J."/>
            <person name="Gibbs M."/>
            <person name="Breuker C.J."/>
        </authorList>
    </citation>
    <scope>NUCLEOTIDE SEQUENCE</scope>
    <source>
        <tissue evidence="1">Ovary</tissue>
    </source>
</reference>
<sequence>MPQTNCNFELVLLYTPIKLMKNLRHHIISIINWRYMWKHYKVIFVICGGKCLETTVFLVYDEISLNCIPSSIESTHQTTP</sequence>
<reference evidence="1" key="1">
    <citation type="journal article" date="2013" name="BMC Genomics">
        <title>Unscrambling butterfly oogenesis.</title>
        <authorList>
            <person name="Carter J.M."/>
            <person name="Baker S.C."/>
            <person name="Pink R."/>
            <person name="Carter D.R."/>
            <person name="Collins A."/>
            <person name="Tomlin J."/>
            <person name="Gibbs M."/>
            <person name="Breuker C.J."/>
        </authorList>
    </citation>
    <scope>NUCLEOTIDE SEQUENCE</scope>
    <source>
        <tissue evidence="1">Ovary</tissue>
    </source>
</reference>
<protein>
    <submittedName>
        <fullName evidence="1">Uncharacterized protein</fullName>
    </submittedName>
</protein>
<evidence type="ECO:0000313" key="1">
    <source>
        <dbReference type="EMBL" id="JAA84497.1"/>
    </source>
</evidence>
<proteinExistence type="predicted"/>